<keyword evidence="4" id="KW-0547">Nucleotide-binding</keyword>
<dbReference type="EMBL" id="BTSY01000001">
    <property type="protein sequence ID" value="GMT10824.1"/>
    <property type="molecule type" value="Genomic_DNA"/>
</dbReference>
<gene>
    <name evidence="11" type="ORF">PFISCL1PPCAC_2121</name>
</gene>
<feature type="domain" description="ABC transporter" evidence="9">
    <location>
        <begin position="289"/>
        <end position="506"/>
    </location>
</feature>
<keyword evidence="7 8" id="KW-0472">Membrane</keyword>
<evidence type="ECO:0000256" key="4">
    <source>
        <dbReference type="ARBA" id="ARBA00022741"/>
    </source>
</evidence>
<dbReference type="Pfam" id="PF00005">
    <property type="entry name" value="ABC_tran"/>
    <property type="match status" value="1"/>
</dbReference>
<dbReference type="SUPFAM" id="SSF90123">
    <property type="entry name" value="ABC transporter transmembrane region"/>
    <property type="match status" value="1"/>
</dbReference>
<evidence type="ECO:0000256" key="8">
    <source>
        <dbReference type="SAM" id="Phobius"/>
    </source>
</evidence>
<keyword evidence="6 8" id="KW-1133">Transmembrane helix</keyword>
<dbReference type="InterPro" id="IPR036640">
    <property type="entry name" value="ABC1_TM_sf"/>
</dbReference>
<comment type="subcellular location">
    <subcellularLocation>
        <location evidence="1">Mitochondrion inner membrane</location>
        <topology evidence="1">Multi-pass membrane protein</topology>
    </subcellularLocation>
</comment>
<dbReference type="PANTHER" id="PTHR43394:SF19">
    <property type="entry name" value="ABC TRANSPORTER B FAMILY"/>
    <property type="match status" value="1"/>
</dbReference>
<dbReference type="Pfam" id="PF00664">
    <property type="entry name" value="ABC_membrane"/>
    <property type="match status" value="1"/>
</dbReference>
<dbReference type="GO" id="GO:0005743">
    <property type="term" value="C:mitochondrial inner membrane"/>
    <property type="evidence" value="ECO:0007669"/>
    <property type="project" value="UniProtKB-SubCell"/>
</dbReference>
<dbReference type="InterPro" id="IPR003593">
    <property type="entry name" value="AAA+_ATPase"/>
</dbReference>
<dbReference type="PROSITE" id="PS00211">
    <property type="entry name" value="ABC_TRANSPORTER_1"/>
    <property type="match status" value="1"/>
</dbReference>
<dbReference type="PANTHER" id="PTHR43394">
    <property type="entry name" value="ATP-DEPENDENT PERMEASE MDL1, MITOCHONDRIAL"/>
    <property type="match status" value="1"/>
</dbReference>
<keyword evidence="3 8" id="KW-0812">Transmembrane</keyword>
<name>A0AAV5UYJ4_9BILA</name>
<evidence type="ECO:0000256" key="1">
    <source>
        <dbReference type="ARBA" id="ARBA00004448"/>
    </source>
</evidence>
<dbReference type="PROSITE" id="PS50929">
    <property type="entry name" value="ABC_TM1F"/>
    <property type="match status" value="1"/>
</dbReference>
<evidence type="ECO:0000259" key="9">
    <source>
        <dbReference type="PROSITE" id="PS50893"/>
    </source>
</evidence>
<evidence type="ECO:0000313" key="11">
    <source>
        <dbReference type="EMBL" id="GMT10824.1"/>
    </source>
</evidence>
<sequence>NLSVNVAVPHYQSQVMNKITAMEDSADIFYSVKILAALTIISMSLAGGRGGCFQYLNSLTMSKMRKDLFDAVIQQEIAFFDKYKSGEIVSRLTSDVDRIANGLEDIANYSLRILLTVIGKVIFMVSISWRLSLINFIAFPIIIFVTKLYADYYDQLKRCDCDTQPSLYHRCIQMISTVRTIRSFAAEKIASKRFVDEMGKADRIAKKESLAIIGYHFTSDMYYNFIYVVVLIFGSHLISTGRIEAVALISFMMFQVQIGDHIDDLNWTVPQFMSTLGKSRKLCQFLGELELDGVSFKYPNRPTNQVLKSFSLHIKSGETLALVGPSGGGKSTIVSLLERFYDPEEGEIRLDGVPIREYNYEYYHKMIALVAQEPILYDCSIRENISYGCDATEEEIIEAAKTANAHNFVMGLEKGYETRCGEKGTQMSGGQKQRIAIARALVRNPSILILDEATSALDNQSEHIVQEAMQRCAVDRTVIVIAHRLSTIEKADRIAVVDKGRVVQVG</sequence>
<evidence type="ECO:0000256" key="3">
    <source>
        <dbReference type="ARBA" id="ARBA00022692"/>
    </source>
</evidence>
<dbReference type="CDD" id="cd18572">
    <property type="entry name" value="ABC_6TM_TAP"/>
    <property type="match status" value="1"/>
</dbReference>
<dbReference type="Gene3D" id="3.40.50.300">
    <property type="entry name" value="P-loop containing nucleotide triphosphate hydrolases"/>
    <property type="match status" value="1"/>
</dbReference>
<feature type="non-terminal residue" evidence="11">
    <location>
        <position position="1"/>
    </location>
</feature>
<keyword evidence="12" id="KW-1185">Reference proteome</keyword>
<feature type="transmembrane region" description="Helical" evidence="8">
    <location>
        <begin position="109"/>
        <end position="127"/>
    </location>
</feature>
<dbReference type="FunFam" id="3.40.50.300:FF:000403">
    <property type="entry name" value="ATP-binding cassette sub-family B member 8, mitochondrial"/>
    <property type="match status" value="1"/>
</dbReference>
<feature type="transmembrane region" description="Helical" evidence="8">
    <location>
        <begin position="133"/>
        <end position="150"/>
    </location>
</feature>
<evidence type="ECO:0000313" key="12">
    <source>
        <dbReference type="Proteomes" id="UP001432322"/>
    </source>
</evidence>
<organism evidence="11 12">
    <name type="scientific">Pristionchus fissidentatus</name>
    <dbReference type="NCBI Taxonomy" id="1538716"/>
    <lineage>
        <taxon>Eukaryota</taxon>
        <taxon>Metazoa</taxon>
        <taxon>Ecdysozoa</taxon>
        <taxon>Nematoda</taxon>
        <taxon>Chromadorea</taxon>
        <taxon>Rhabditida</taxon>
        <taxon>Rhabditina</taxon>
        <taxon>Diplogasteromorpha</taxon>
        <taxon>Diplogasteroidea</taxon>
        <taxon>Neodiplogasteridae</taxon>
        <taxon>Pristionchus</taxon>
    </lineage>
</organism>
<dbReference type="SMART" id="SM00382">
    <property type="entry name" value="AAA"/>
    <property type="match status" value="1"/>
</dbReference>
<evidence type="ECO:0000256" key="7">
    <source>
        <dbReference type="ARBA" id="ARBA00023136"/>
    </source>
</evidence>
<dbReference type="InterPro" id="IPR003439">
    <property type="entry name" value="ABC_transporter-like_ATP-bd"/>
</dbReference>
<evidence type="ECO:0000256" key="5">
    <source>
        <dbReference type="ARBA" id="ARBA00022840"/>
    </source>
</evidence>
<accession>A0AAV5UYJ4</accession>
<protein>
    <recommendedName>
        <fullName evidence="13">ABC transporter ATP-binding protein</fullName>
    </recommendedName>
</protein>
<dbReference type="FunFam" id="1.20.1560.10:FF:000154">
    <property type="entry name" value="HAlF transporter (PGP related)"/>
    <property type="match status" value="1"/>
</dbReference>
<keyword evidence="2" id="KW-0813">Transport</keyword>
<dbReference type="GO" id="GO:0015421">
    <property type="term" value="F:ABC-type oligopeptide transporter activity"/>
    <property type="evidence" value="ECO:0007669"/>
    <property type="project" value="TreeGrafter"/>
</dbReference>
<proteinExistence type="predicted"/>
<feature type="transmembrane region" description="Helical" evidence="8">
    <location>
        <begin position="221"/>
        <end position="238"/>
    </location>
</feature>
<dbReference type="CDD" id="cd03249">
    <property type="entry name" value="ABC_MTABC3_MDL1_MDL2"/>
    <property type="match status" value="1"/>
</dbReference>
<dbReference type="InterPro" id="IPR039421">
    <property type="entry name" value="Type_1_exporter"/>
</dbReference>
<dbReference type="InterPro" id="IPR027417">
    <property type="entry name" value="P-loop_NTPase"/>
</dbReference>
<dbReference type="PROSITE" id="PS50893">
    <property type="entry name" value="ABC_TRANSPORTER_2"/>
    <property type="match status" value="1"/>
</dbReference>
<feature type="domain" description="ABC transmembrane type-1" evidence="10">
    <location>
        <begin position="1"/>
        <end position="274"/>
    </location>
</feature>
<comment type="caution">
    <text evidence="11">The sequence shown here is derived from an EMBL/GenBank/DDBJ whole genome shotgun (WGS) entry which is preliminary data.</text>
</comment>
<evidence type="ECO:0000256" key="6">
    <source>
        <dbReference type="ARBA" id="ARBA00022989"/>
    </source>
</evidence>
<evidence type="ECO:0008006" key="13">
    <source>
        <dbReference type="Google" id="ProtNLM"/>
    </source>
</evidence>
<dbReference type="GO" id="GO:0016887">
    <property type="term" value="F:ATP hydrolysis activity"/>
    <property type="evidence" value="ECO:0007669"/>
    <property type="project" value="InterPro"/>
</dbReference>
<dbReference type="Gene3D" id="1.20.1560.10">
    <property type="entry name" value="ABC transporter type 1, transmembrane domain"/>
    <property type="match status" value="2"/>
</dbReference>
<keyword evidence="5" id="KW-0067">ATP-binding</keyword>
<dbReference type="GO" id="GO:0005524">
    <property type="term" value="F:ATP binding"/>
    <property type="evidence" value="ECO:0007669"/>
    <property type="project" value="UniProtKB-KW"/>
</dbReference>
<evidence type="ECO:0000259" key="10">
    <source>
        <dbReference type="PROSITE" id="PS50929"/>
    </source>
</evidence>
<reference evidence="11" key="1">
    <citation type="submission" date="2023-10" db="EMBL/GenBank/DDBJ databases">
        <title>Genome assembly of Pristionchus species.</title>
        <authorList>
            <person name="Yoshida K."/>
            <person name="Sommer R.J."/>
        </authorList>
    </citation>
    <scope>NUCLEOTIDE SEQUENCE</scope>
    <source>
        <strain evidence="11">RS5133</strain>
    </source>
</reference>
<dbReference type="AlphaFoldDB" id="A0AAV5UYJ4"/>
<feature type="non-terminal residue" evidence="11">
    <location>
        <position position="506"/>
    </location>
</feature>
<dbReference type="InterPro" id="IPR011527">
    <property type="entry name" value="ABC1_TM_dom"/>
</dbReference>
<feature type="transmembrane region" description="Helical" evidence="8">
    <location>
        <begin position="34"/>
        <end position="56"/>
    </location>
</feature>
<dbReference type="Proteomes" id="UP001432322">
    <property type="component" value="Unassembled WGS sequence"/>
</dbReference>
<dbReference type="InterPro" id="IPR017871">
    <property type="entry name" value="ABC_transporter-like_CS"/>
</dbReference>
<evidence type="ECO:0000256" key="2">
    <source>
        <dbReference type="ARBA" id="ARBA00022448"/>
    </source>
</evidence>
<dbReference type="SUPFAM" id="SSF52540">
    <property type="entry name" value="P-loop containing nucleoside triphosphate hydrolases"/>
    <property type="match status" value="1"/>
</dbReference>